<dbReference type="Pfam" id="PF08423">
    <property type="entry name" value="Rad51"/>
    <property type="match status" value="1"/>
</dbReference>
<sequence length="136" mass="15808">MNKHEKKLTQIHILCQSHVFWSLNRLIEIAKHRFPHYFATEEKLISMSSSIYLYRELTCDGVLKRLESLEEEIISKNVKLVIIDSVASVVRKEFDTKLQGNLKERTNLLTKEASILKYLAEEFSIPVSFSPFFCSG</sequence>
<keyword evidence="3" id="KW-1185">Reference proteome</keyword>
<reference evidence="2 3" key="1">
    <citation type="journal article" date="2022" name="Gigascience">
        <title>A chromosome-level genome assembly and annotation of the desert horned lizard, Phrynosoma platyrhinos, provides insight into chromosomal rearrangements among reptiles.</title>
        <authorList>
            <person name="Koochekian N."/>
            <person name="Ascanio A."/>
            <person name="Farleigh K."/>
            <person name="Card D.C."/>
            <person name="Schield D.R."/>
            <person name="Castoe T.A."/>
            <person name="Jezkova T."/>
        </authorList>
    </citation>
    <scope>NUCLEOTIDE SEQUENCE [LARGE SCALE GENOMIC DNA]</scope>
    <source>
        <strain evidence="2">NK-2021</strain>
    </source>
</reference>
<dbReference type="PROSITE" id="PS50162">
    <property type="entry name" value="RECA_2"/>
    <property type="match status" value="1"/>
</dbReference>
<dbReference type="InterPro" id="IPR020588">
    <property type="entry name" value="RecA_ATP-bd"/>
</dbReference>
<dbReference type="EMBL" id="JAIPUX010003289">
    <property type="protein sequence ID" value="KAH0620709.1"/>
    <property type="molecule type" value="Genomic_DNA"/>
</dbReference>
<dbReference type="InterPro" id="IPR030548">
    <property type="entry name" value="RAD51B"/>
</dbReference>
<feature type="domain" description="RecA family profile 1" evidence="1">
    <location>
        <begin position="1"/>
        <end position="136"/>
    </location>
</feature>
<dbReference type="PANTHER" id="PTHR46456:SF1">
    <property type="entry name" value="DNA REPAIR PROTEIN RAD51 HOMOLOG 2"/>
    <property type="match status" value="1"/>
</dbReference>
<dbReference type="Proteomes" id="UP000826234">
    <property type="component" value="Unassembled WGS sequence"/>
</dbReference>
<comment type="caution">
    <text evidence="2">The sequence shown here is derived from an EMBL/GenBank/DDBJ whole genome shotgun (WGS) entry which is preliminary data.</text>
</comment>
<accession>A0ABQ7STM6</accession>
<organism evidence="2 3">
    <name type="scientific">Phrynosoma platyrhinos</name>
    <name type="common">Desert horned lizard</name>
    <dbReference type="NCBI Taxonomy" id="52577"/>
    <lineage>
        <taxon>Eukaryota</taxon>
        <taxon>Metazoa</taxon>
        <taxon>Chordata</taxon>
        <taxon>Craniata</taxon>
        <taxon>Vertebrata</taxon>
        <taxon>Euteleostomi</taxon>
        <taxon>Lepidosauria</taxon>
        <taxon>Squamata</taxon>
        <taxon>Bifurcata</taxon>
        <taxon>Unidentata</taxon>
        <taxon>Episquamata</taxon>
        <taxon>Toxicofera</taxon>
        <taxon>Iguania</taxon>
        <taxon>Phrynosomatidae</taxon>
        <taxon>Phrynosomatinae</taxon>
        <taxon>Phrynosoma</taxon>
    </lineage>
</organism>
<dbReference type="InterPro" id="IPR027417">
    <property type="entry name" value="P-loop_NTPase"/>
</dbReference>
<evidence type="ECO:0000313" key="3">
    <source>
        <dbReference type="Proteomes" id="UP000826234"/>
    </source>
</evidence>
<protein>
    <recommendedName>
        <fullName evidence="1">RecA family profile 1 domain-containing protein</fullName>
    </recommendedName>
</protein>
<evidence type="ECO:0000313" key="2">
    <source>
        <dbReference type="EMBL" id="KAH0620709.1"/>
    </source>
</evidence>
<dbReference type="Gene3D" id="3.40.50.300">
    <property type="entry name" value="P-loop containing nucleotide triphosphate hydrolases"/>
    <property type="match status" value="1"/>
</dbReference>
<evidence type="ECO:0000259" key="1">
    <source>
        <dbReference type="PROSITE" id="PS50162"/>
    </source>
</evidence>
<dbReference type="InterPro" id="IPR013632">
    <property type="entry name" value="Rad51_C"/>
</dbReference>
<name>A0ABQ7STM6_PHRPL</name>
<proteinExistence type="predicted"/>
<dbReference type="SUPFAM" id="SSF52540">
    <property type="entry name" value="P-loop containing nucleoside triphosphate hydrolases"/>
    <property type="match status" value="1"/>
</dbReference>
<gene>
    <name evidence="2" type="ORF">JD844_021406</name>
</gene>
<dbReference type="PANTHER" id="PTHR46456">
    <property type="entry name" value="DNA REPAIR PROTEIN RAD51 HOMOLOG 2"/>
    <property type="match status" value="1"/>
</dbReference>